<dbReference type="Pfam" id="PF00849">
    <property type="entry name" value="PseudoU_synth_2"/>
    <property type="match status" value="1"/>
</dbReference>
<dbReference type="Gene3D" id="3.30.70.580">
    <property type="entry name" value="Pseudouridine synthase I, catalytic domain, N-terminal subdomain"/>
    <property type="match status" value="1"/>
</dbReference>
<dbReference type="RefSeq" id="WP_094324427.1">
    <property type="nucleotide sequence ID" value="NZ_CP022347.1"/>
</dbReference>
<dbReference type="PROSITE" id="PS50889">
    <property type="entry name" value="S4"/>
    <property type="match status" value="1"/>
</dbReference>
<dbReference type="InterPro" id="IPR018496">
    <property type="entry name" value="PsdUridine_synth_RsuA/RluB_CS"/>
</dbReference>
<dbReference type="PANTHER" id="PTHR47683:SF2">
    <property type="entry name" value="RNA-BINDING S4 DOMAIN-CONTAINING PROTEIN"/>
    <property type="match status" value="1"/>
</dbReference>
<feature type="domain" description="RNA-binding S4" evidence="5">
    <location>
        <begin position="1"/>
        <end position="66"/>
    </location>
</feature>
<dbReference type="Gene3D" id="3.10.290.10">
    <property type="entry name" value="RNA-binding S4 domain"/>
    <property type="match status" value="1"/>
</dbReference>
<comment type="similarity">
    <text evidence="1 4">Belongs to the pseudouridine synthase RsuA family.</text>
</comment>
<dbReference type="GO" id="GO:0000455">
    <property type="term" value="P:enzyme-directed rRNA pseudouridine synthesis"/>
    <property type="evidence" value="ECO:0007669"/>
    <property type="project" value="UniProtKB-ARBA"/>
</dbReference>
<dbReference type="EMBL" id="CP022347">
    <property type="protein sequence ID" value="ASQ31288.1"/>
    <property type="molecule type" value="Genomic_DNA"/>
</dbReference>
<dbReference type="CDD" id="cd00165">
    <property type="entry name" value="S4"/>
    <property type="match status" value="1"/>
</dbReference>
<keyword evidence="2 4" id="KW-0413">Isomerase</keyword>
<dbReference type="SMART" id="SM00363">
    <property type="entry name" value="S4"/>
    <property type="match status" value="1"/>
</dbReference>
<dbReference type="OrthoDB" id="9807213at2"/>
<dbReference type="KEGG" id="cavi:CAV_1697"/>
<reference evidence="6 7" key="1">
    <citation type="submission" date="2017-07" db="EMBL/GenBank/DDBJ databases">
        <title>Analysis of two Campylobacter avium genomes and identification of a novel hippuricase gene.</title>
        <authorList>
            <person name="Miller W.G."/>
            <person name="Chapman M.H."/>
            <person name="Yee E."/>
            <person name="Revez J."/>
            <person name="Bono J.L."/>
            <person name="Rossi M."/>
        </authorList>
    </citation>
    <scope>NUCLEOTIDE SEQUENCE [LARGE SCALE GENOMIC DNA]</scope>
    <source>
        <strain evidence="6 7">LMG 24591</strain>
    </source>
</reference>
<dbReference type="Pfam" id="PF01479">
    <property type="entry name" value="S4"/>
    <property type="match status" value="1"/>
</dbReference>
<evidence type="ECO:0000256" key="1">
    <source>
        <dbReference type="ARBA" id="ARBA00008348"/>
    </source>
</evidence>
<dbReference type="Proteomes" id="UP000201169">
    <property type="component" value="Chromosome"/>
</dbReference>
<dbReference type="NCBIfam" id="TIGR00093">
    <property type="entry name" value="pseudouridine synthase"/>
    <property type="match status" value="1"/>
</dbReference>
<dbReference type="InterPro" id="IPR006145">
    <property type="entry name" value="PsdUridine_synth_RsuA/RluA"/>
</dbReference>
<dbReference type="PANTHER" id="PTHR47683">
    <property type="entry name" value="PSEUDOURIDINE SYNTHASE FAMILY PROTEIN-RELATED"/>
    <property type="match status" value="1"/>
</dbReference>
<gene>
    <name evidence="6" type="primary">rluB</name>
    <name evidence="6" type="ORF">CAV_1697</name>
</gene>
<evidence type="ECO:0000256" key="2">
    <source>
        <dbReference type="ARBA" id="ARBA00023235"/>
    </source>
</evidence>
<name>A0A222N016_9BACT</name>
<dbReference type="SUPFAM" id="SSF55174">
    <property type="entry name" value="Alpha-L RNA-binding motif"/>
    <property type="match status" value="1"/>
</dbReference>
<dbReference type="EC" id="5.4.99.-" evidence="4"/>
<keyword evidence="3" id="KW-0694">RNA-binding</keyword>
<proteinExistence type="inferred from homology"/>
<dbReference type="InterPro" id="IPR050343">
    <property type="entry name" value="RsuA_PseudoU_synthase"/>
</dbReference>
<dbReference type="InterPro" id="IPR042092">
    <property type="entry name" value="PsdUridine_s_RsuA/RluB/E/F_cat"/>
</dbReference>
<protein>
    <recommendedName>
        <fullName evidence="4">Pseudouridine synthase</fullName>
        <ecNumber evidence="4">5.4.99.-</ecNumber>
    </recommendedName>
</protein>
<evidence type="ECO:0000259" key="5">
    <source>
        <dbReference type="SMART" id="SM00363"/>
    </source>
</evidence>
<dbReference type="InterPro" id="IPR020103">
    <property type="entry name" value="PsdUridine_synth_cat_dom_sf"/>
</dbReference>
<dbReference type="InterPro" id="IPR002942">
    <property type="entry name" value="S4_RNA-bd"/>
</dbReference>
<dbReference type="SUPFAM" id="SSF55120">
    <property type="entry name" value="Pseudouridine synthase"/>
    <property type="match status" value="1"/>
</dbReference>
<dbReference type="InterPro" id="IPR020094">
    <property type="entry name" value="TruA/RsuA/RluB/E/F_N"/>
</dbReference>
<dbReference type="GO" id="GO:0003723">
    <property type="term" value="F:RNA binding"/>
    <property type="evidence" value="ECO:0007669"/>
    <property type="project" value="UniProtKB-KW"/>
</dbReference>
<evidence type="ECO:0000256" key="4">
    <source>
        <dbReference type="RuleBase" id="RU003887"/>
    </source>
</evidence>
<dbReference type="InterPro" id="IPR000748">
    <property type="entry name" value="PsdUridine_synth_RsuA/RluB/E/F"/>
</dbReference>
<evidence type="ECO:0000313" key="6">
    <source>
        <dbReference type="EMBL" id="ASQ31288.1"/>
    </source>
</evidence>
<dbReference type="InterPro" id="IPR036986">
    <property type="entry name" value="S4_RNA-bd_sf"/>
</dbReference>
<evidence type="ECO:0000256" key="3">
    <source>
        <dbReference type="PROSITE-ProRule" id="PRU00182"/>
    </source>
</evidence>
<organism evidence="6 7">
    <name type="scientific">Campylobacter avium LMG 24591</name>
    <dbReference type="NCBI Taxonomy" id="522484"/>
    <lineage>
        <taxon>Bacteria</taxon>
        <taxon>Pseudomonadati</taxon>
        <taxon>Campylobacterota</taxon>
        <taxon>Epsilonproteobacteria</taxon>
        <taxon>Campylobacterales</taxon>
        <taxon>Campylobacteraceae</taxon>
        <taxon>Campylobacter</taxon>
    </lineage>
</organism>
<evidence type="ECO:0000313" key="7">
    <source>
        <dbReference type="Proteomes" id="UP000201169"/>
    </source>
</evidence>
<dbReference type="PROSITE" id="PS01149">
    <property type="entry name" value="PSI_RSU"/>
    <property type="match status" value="1"/>
</dbReference>
<sequence length="255" mass="29199">MRINKYISHNSKYSRREADELIKAGLVKINKKLASLSDEVSKNDKVSIRGKILNEKKLFTVIVYNKPKGELVSKKDDRDRKTIYQSLPQNFRHFLPVGRLDFASEGLLLLSDSVDVVNALMHSDLERKYYLKIRGKIDEKVLEAMKNGLEIVNSKKGAHAKTKISSMKIAPFLDFEILGFSGGYTKLKVLINEGKNRELRRFFGFFDLELVDLKRVSFGIVNLGLLPSGKHRFLSKGEYAKLRDFLKTKKTDEKA</sequence>
<dbReference type="AlphaFoldDB" id="A0A222N016"/>
<dbReference type="Gene3D" id="3.30.70.1560">
    <property type="entry name" value="Alpha-L RNA-binding motif"/>
    <property type="match status" value="1"/>
</dbReference>
<keyword evidence="7" id="KW-1185">Reference proteome</keyword>
<dbReference type="GO" id="GO:0120159">
    <property type="term" value="F:rRNA pseudouridine synthase activity"/>
    <property type="evidence" value="ECO:0007669"/>
    <property type="project" value="UniProtKB-ARBA"/>
</dbReference>
<accession>A0A222N016</accession>